<proteinExistence type="predicted"/>
<dbReference type="EMBL" id="RKHQ01000001">
    <property type="protein sequence ID" value="ROR97787.1"/>
    <property type="molecule type" value="Genomic_DNA"/>
</dbReference>
<gene>
    <name evidence="1" type="ORF">EDD28_2395</name>
</gene>
<evidence type="ECO:0000313" key="1">
    <source>
        <dbReference type="EMBL" id="ROR97787.1"/>
    </source>
</evidence>
<dbReference type="Proteomes" id="UP000275356">
    <property type="component" value="Unassembled WGS sequence"/>
</dbReference>
<dbReference type="RefSeq" id="WP_123739777.1">
    <property type="nucleotide sequence ID" value="NZ_RKHQ01000001.1"/>
</dbReference>
<dbReference type="Pfam" id="PF04883">
    <property type="entry name" value="HK97-gp10_like"/>
    <property type="match status" value="1"/>
</dbReference>
<comment type="caution">
    <text evidence="1">The sequence shown here is derived from an EMBL/GenBank/DDBJ whole genome shotgun (WGS) entry which is preliminary data.</text>
</comment>
<dbReference type="AlphaFoldDB" id="A0A3N2DDI4"/>
<evidence type="ECO:0000313" key="2">
    <source>
        <dbReference type="Proteomes" id="UP000275356"/>
    </source>
</evidence>
<protein>
    <submittedName>
        <fullName evidence="1">Bacteriophage HK97-gp10 putative tail-component</fullName>
    </submittedName>
</protein>
<organism evidence="1 2">
    <name type="scientific">Salana multivorans</name>
    <dbReference type="NCBI Taxonomy" id="120377"/>
    <lineage>
        <taxon>Bacteria</taxon>
        <taxon>Bacillati</taxon>
        <taxon>Actinomycetota</taxon>
        <taxon>Actinomycetes</taxon>
        <taxon>Micrococcales</taxon>
        <taxon>Beutenbergiaceae</taxon>
        <taxon>Salana</taxon>
    </lineage>
</organism>
<accession>A0A3N2DDI4</accession>
<reference evidence="1 2" key="1">
    <citation type="submission" date="2018-11" db="EMBL/GenBank/DDBJ databases">
        <title>Sequencing the genomes of 1000 actinobacteria strains.</title>
        <authorList>
            <person name="Klenk H.-P."/>
        </authorList>
    </citation>
    <scope>NUCLEOTIDE SEQUENCE [LARGE SCALE GENOMIC DNA]</scope>
    <source>
        <strain evidence="1 2">DSM 13521</strain>
    </source>
</reference>
<keyword evidence="2" id="KW-1185">Reference proteome</keyword>
<sequence length="94" mass="9333">MAAPKVVLNSSGVLEVLSDPGVAAFLHEVAEGVAGAARAAAPHVTGEYHDSIDVVDVNTGRAVARVVATAPHAHLVEARTGNLAKAMSAAGGGR</sequence>
<name>A0A3N2DDI4_9MICO</name>
<dbReference type="InterPro" id="IPR010064">
    <property type="entry name" value="HK97-gp10_tail"/>
</dbReference>